<dbReference type="GO" id="GO:0008705">
    <property type="term" value="F:methionine synthase activity"/>
    <property type="evidence" value="ECO:0007669"/>
    <property type="project" value="InterPro"/>
</dbReference>
<evidence type="ECO:0000259" key="1">
    <source>
        <dbReference type="Pfam" id="PF02965"/>
    </source>
</evidence>
<dbReference type="AlphaFoldDB" id="A0A6L5X8E9"/>
<dbReference type="PIRSF" id="PIRSF037984">
    <property type="entry name" value="Met_synth_TM0269_prd"/>
    <property type="match status" value="1"/>
</dbReference>
<accession>A0A6L5X8E9</accession>
<comment type="caution">
    <text evidence="2">The sequence shown here is derived from an EMBL/GenBank/DDBJ whole genome shotgun (WGS) entry which is preliminary data.</text>
</comment>
<dbReference type="InterPro" id="IPR004223">
    <property type="entry name" value="VitB12-dep_Met_synth_activ_dom"/>
</dbReference>
<feature type="domain" description="AdoMet activation" evidence="1">
    <location>
        <begin position="126"/>
        <end position="199"/>
    </location>
</feature>
<evidence type="ECO:0000313" key="2">
    <source>
        <dbReference type="EMBL" id="MSS15648.1"/>
    </source>
</evidence>
<sequence length="227" mass="25294">MTGNPEELKVNRREIYRYLGIRSGEPDQATQALVESVLKELTDNVQLREFHQMFPLHVPQDELHTIDMTCFRTHSRSLEKNLRGCSDIIVMAATIGSKVDLLLRRYSLTNASRGVVMQAASAAMIEAWCNLTNDAIKTEAAGRGLYLRPRFSPGYGDFPLDNQRDIFQALQVEKRVGIALTESLLMIPSKSVTAVIGAGRDHLPCVREGCEVCSKADCLYRRHSAAG</sequence>
<keyword evidence="3" id="KW-1185">Reference proteome</keyword>
<dbReference type="InterPro" id="IPR017342">
    <property type="entry name" value="S-AdoMet-dep_Met_synth_prd"/>
</dbReference>
<dbReference type="SUPFAM" id="SSF56507">
    <property type="entry name" value="Methionine synthase activation domain-like"/>
    <property type="match status" value="1"/>
</dbReference>
<organism evidence="2 3">
    <name type="scientific">Porcincola intestinalis</name>
    <dbReference type="NCBI Taxonomy" id="2606632"/>
    <lineage>
        <taxon>Bacteria</taxon>
        <taxon>Bacillati</taxon>
        <taxon>Bacillota</taxon>
        <taxon>Clostridia</taxon>
        <taxon>Lachnospirales</taxon>
        <taxon>Lachnospiraceae</taxon>
        <taxon>Porcincola</taxon>
    </lineage>
</organism>
<name>A0A6L5X8E9_9FIRM</name>
<dbReference type="Proteomes" id="UP000481852">
    <property type="component" value="Unassembled WGS sequence"/>
</dbReference>
<evidence type="ECO:0000313" key="3">
    <source>
        <dbReference type="Proteomes" id="UP000481852"/>
    </source>
</evidence>
<gene>
    <name evidence="2" type="ORF">FYJ35_11485</name>
</gene>
<dbReference type="InterPro" id="IPR037010">
    <property type="entry name" value="VitB12-dep_Met_synth_activ_sf"/>
</dbReference>
<dbReference type="Gene3D" id="3.40.109.40">
    <property type="match status" value="1"/>
</dbReference>
<proteinExistence type="predicted"/>
<reference evidence="2 3" key="1">
    <citation type="submission" date="2019-08" db="EMBL/GenBank/DDBJ databases">
        <title>In-depth cultivation of the pig gut microbiome towards novel bacterial diversity and tailored functional studies.</title>
        <authorList>
            <person name="Wylensek D."/>
            <person name="Hitch T.C.A."/>
            <person name="Clavel T."/>
        </authorList>
    </citation>
    <scope>NUCLEOTIDE SEQUENCE [LARGE SCALE GENOMIC DNA]</scope>
    <source>
        <strain evidence="2 3">Oil+RF-744-WCA-WT-11</strain>
    </source>
</reference>
<dbReference type="EMBL" id="VULZ01000013">
    <property type="protein sequence ID" value="MSS15648.1"/>
    <property type="molecule type" value="Genomic_DNA"/>
</dbReference>
<protein>
    <submittedName>
        <fullName evidence="2">Vitamin B12 dependent methionine synthase activation subunit</fullName>
    </submittedName>
</protein>
<dbReference type="Pfam" id="PF02965">
    <property type="entry name" value="Met_synt_B12"/>
    <property type="match status" value="1"/>
</dbReference>